<evidence type="ECO:0000313" key="1">
    <source>
        <dbReference type="EMBL" id="GIF83960.1"/>
    </source>
</evidence>
<evidence type="ECO:0000313" key="2">
    <source>
        <dbReference type="Proteomes" id="UP000601223"/>
    </source>
</evidence>
<gene>
    <name evidence="1" type="ORF">Cba03nite_53090</name>
</gene>
<name>A0A8J3NMN4_9ACTN</name>
<dbReference type="Proteomes" id="UP000601223">
    <property type="component" value="Unassembled WGS sequence"/>
</dbReference>
<keyword evidence="2" id="KW-1185">Reference proteome</keyword>
<sequence length="75" mass="8018">MPTTVTAFGLTPARSSARLRGSSSRAVPALPTTLRIFAMMALTIAVGVTALDGGDTRTPVLCPNARWVWDRETMQ</sequence>
<accession>A0A8J3NMN4</accession>
<dbReference type="AlphaFoldDB" id="A0A8J3NMN4"/>
<proteinExistence type="predicted"/>
<organism evidence="1 2">
    <name type="scientific">Catellatospora bangladeshensis</name>
    <dbReference type="NCBI Taxonomy" id="310355"/>
    <lineage>
        <taxon>Bacteria</taxon>
        <taxon>Bacillati</taxon>
        <taxon>Actinomycetota</taxon>
        <taxon>Actinomycetes</taxon>
        <taxon>Micromonosporales</taxon>
        <taxon>Micromonosporaceae</taxon>
        <taxon>Catellatospora</taxon>
    </lineage>
</organism>
<protein>
    <submittedName>
        <fullName evidence="1">Uncharacterized protein</fullName>
    </submittedName>
</protein>
<dbReference type="EMBL" id="BONF01000032">
    <property type="protein sequence ID" value="GIF83960.1"/>
    <property type="molecule type" value="Genomic_DNA"/>
</dbReference>
<reference evidence="1 2" key="1">
    <citation type="submission" date="2021-01" db="EMBL/GenBank/DDBJ databases">
        <title>Whole genome shotgun sequence of Catellatospora bangladeshensis NBRC 107357.</title>
        <authorList>
            <person name="Komaki H."/>
            <person name="Tamura T."/>
        </authorList>
    </citation>
    <scope>NUCLEOTIDE SEQUENCE [LARGE SCALE GENOMIC DNA]</scope>
    <source>
        <strain evidence="1 2">NBRC 107357</strain>
    </source>
</reference>
<comment type="caution">
    <text evidence="1">The sequence shown here is derived from an EMBL/GenBank/DDBJ whole genome shotgun (WGS) entry which is preliminary data.</text>
</comment>